<dbReference type="PANTHER" id="PTHR34980:SF2">
    <property type="entry name" value="INNER MEMBRANE PROTEIN YHAH-RELATED"/>
    <property type="match status" value="1"/>
</dbReference>
<accession>A0A6L9W5K2</accession>
<evidence type="ECO:0000256" key="1">
    <source>
        <dbReference type="SAM" id="Phobius"/>
    </source>
</evidence>
<dbReference type="GO" id="GO:0005886">
    <property type="term" value="C:plasma membrane"/>
    <property type="evidence" value="ECO:0007669"/>
    <property type="project" value="TreeGrafter"/>
</dbReference>
<name>A0A6L9W5K2_9ACTN</name>
<gene>
    <name evidence="2" type="ORF">GCU60_16260</name>
</gene>
<organism evidence="2 3">
    <name type="scientific">Blastococcus saxobsidens</name>
    <dbReference type="NCBI Taxonomy" id="138336"/>
    <lineage>
        <taxon>Bacteria</taxon>
        <taxon>Bacillati</taxon>
        <taxon>Actinomycetota</taxon>
        <taxon>Actinomycetes</taxon>
        <taxon>Geodermatophilales</taxon>
        <taxon>Geodermatophilaceae</taxon>
        <taxon>Blastococcus</taxon>
    </lineage>
</organism>
<keyword evidence="1" id="KW-1133">Transmembrane helix</keyword>
<feature type="transmembrane region" description="Helical" evidence="1">
    <location>
        <begin position="92"/>
        <end position="111"/>
    </location>
</feature>
<proteinExistence type="predicted"/>
<sequence>MTLAQWYVARGRITRRTWWLHYVAVVVTLGALAAVVDTALGHPGFLVPEEPTGFLDWYGGPVGSLVAFLTLVPSVTSTVARLHDRGYSAWPLLWLLLPVVGWIVLLIQVGFLPGHPVPNRYGPTPVRDSAEPHVDR</sequence>
<feature type="transmembrane region" description="Helical" evidence="1">
    <location>
        <begin position="20"/>
        <end position="40"/>
    </location>
</feature>
<feature type="transmembrane region" description="Helical" evidence="1">
    <location>
        <begin position="60"/>
        <end position="80"/>
    </location>
</feature>
<dbReference type="EMBL" id="JAAGWG010000027">
    <property type="protein sequence ID" value="NEK87297.1"/>
    <property type="molecule type" value="Genomic_DNA"/>
</dbReference>
<dbReference type="Proteomes" id="UP000479241">
    <property type="component" value="Unassembled WGS sequence"/>
</dbReference>
<evidence type="ECO:0000313" key="2">
    <source>
        <dbReference type="EMBL" id="NEK87297.1"/>
    </source>
</evidence>
<reference evidence="2 3" key="1">
    <citation type="submission" date="2019-12" db="EMBL/GenBank/DDBJ databases">
        <title>the WGS of Blastococcus saxobsidens 67B17.</title>
        <authorList>
            <person name="Jiang Z."/>
        </authorList>
    </citation>
    <scope>NUCLEOTIDE SEQUENCE [LARGE SCALE GENOMIC DNA]</scope>
    <source>
        <strain evidence="2 3">67B17</strain>
    </source>
</reference>
<keyword evidence="1" id="KW-0812">Transmembrane</keyword>
<protein>
    <submittedName>
        <fullName evidence="2">DUF805 domain-containing protein</fullName>
    </submittedName>
</protein>
<comment type="caution">
    <text evidence="2">The sequence shown here is derived from an EMBL/GenBank/DDBJ whole genome shotgun (WGS) entry which is preliminary data.</text>
</comment>
<evidence type="ECO:0000313" key="3">
    <source>
        <dbReference type="Proteomes" id="UP000479241"/>
    </source>
</evidence>
<dbReference type="PANTHER" id="PTHR34980">
    <property type="entry name" value="INNER MEMBRANE PROTEIN-RELATED-RELATED"/>
    <property type="match status" value="1"/>
</dbReference>
<dbReference type="Pfam" id="PF05656">
    <property type="entry name" value="DUF805"/>
    <property type="match status" value="1"/>
</dbReference>
<dbReference type="InterPro" id="IPR008523">
    <property type="entry name" value="DUF805"/>
</dbReference>
<keyword evidence="1" id="KW-0472">Membrane</keyword>
<dbReference type="AlphaFoldDB" id="A0A6L9W5K2"/>
<dbReference type="RefSeq" id="WP_163207129.1">
    <property type="nucleotide sequence ID" value="NZ_JAAGWG010000027.1"/>
</dbReference>